<dbReference type="Gene3D" id="1.20.1290.10">
    <property type="entry name" value="AhpD-like"/>
    <property type="match status" value="1"/>
</dbReference>
<dbReference type="AlphaFoldDB" id="A0A0A1YSD8"/>
<feature type="domain" description="Carboxymuconolactone decarboxylase-like" evidence="1">
    <location>
        <begin position="24"/>
        <end position="107"/>
    </location>
</feature>
<reference evidence="2 3" key="1">
    <citation type="journal article" date="2013" name="Genome Announc.">
        <title>Draft Genome Sequence of Pseudomonas fluorescens LMG 5329, a White Line-Inducing Principle-Producing Bioindicator for the Mushroom Pathogen Pseudomonas tolaasii.</title>
        <authorList>
            <person name="Ghequire M.G."/>
            <person name="Rokni-Zadeh H."/>
            <person name="Zarrineh P."/>
            <person name="De Mot R."/>
        </authorList>
    </citation>
    <scope>NUCLEOTIDE SEQUENCE [LARGE SCALE GENOMIC DNA]</scope>
    <source>
        <strain evidence="2 3">LMG 5329</strain>
    </source>
</reference>
<dbReference type="InterPro" id="IPR003779">
    <property type="entry name" value="CMD-like"/>
</dbReference>
<evidence type="ECO:0000313" key="2">
    <source>
        <dbReference type="EMBL" id="KGE64655.1"/>
    </source>
</evidence>
<dbReference type="RefSeq" id="WP_016973032.1">
    <property type="nucleotide sequence ID" value="NZ_ASGY01000220.1"/>
</dbReference>
<dbReference type="InterPro" id="IPR029032">
    <property type="entry name" value="AhpD-like"/>
</dbReference>
<sequence>MFNNWSDLLPTVKKAFGALGKSNPKMVKAYMALGEAAEENNVLDAKTRELISIAVAITTRCDGCIGVHADAAIKAGATREEVAATLATAISLNAGAAYIYSLRALEAYDTLKPAPQS</sequence>
<dbReference type="Pfam" id="PF02627">
    <property type="entry name" value="CMD"/>
    <property type="match status" value="1"/>
</dbReference>
<evidence type="ECO:0000259" key="1">
    <source>
        <dbReference type="Pfam" id="PF02627"/>
    </source>
</evidence>
<gene>
    <name evidence="2" type="ORF">K814_0128320</name>
</gene>
<accession>A0A0A1YSD8</accession>
<dbReference type="NCBIfam" id="TIGR00778">
    <property type="entry name" value="ahpD_dom"/>
    <property type="match status" value="1"/>
</dbReference>
<dbReference type="OrthoDB" id="1683318at2"/>
<name>A0A0A1YSD8_PSEFL</name>
<protein>
    <recommendedName>
        <fullName evidence="1">Carboxymuconolactone decarboxylase-like domain-containing protein</fullName>
    </recommendedName>
</protein>
<dbReference type="Proteomes" id="UP000030060">
    <property type="component" value="Unassembled WGS sequence"/>
</dbReference>
<organism evidence="2 3">
    <name type="scientific">Pseudomonas fluorescens LMG 5329</name>
    <dbReference type="NCBI Taxonomy" id="1324332"/>
    <lineage>
        <taxon>Bacteria</taxon>
        <taxon>Pseudomonadati</taxon>
        <taxon>Pseudomonadota</taxon>
        <taxon>Gammaproteobacteria</taxon>
        <taxon>Pseudomonadales</taxon>
        <taxon>Pseudomonadaceae</taxon>
        <taxon>Pseudomonas</taxon>
    </lineage>
</organism>
<dbReference type="PANTHER" id="PTHR33930:SF2">
    <property type="entry name" value="BLR3452 PROTEIN"/>
    <property type="match status" value="1"/>
</dbReference>
<dbReference type="GeneID" id="55844419"/>
<dbReference type="PANTHER" id="PTHR33930">
    <property type="entry name" value="ALKYL HYDROPEROXIDE REDUCTASE AHPD"/>
    <property type="match status" value="1"/>
</dbReference>
<dbReference type="InterPro" id="IPR004675">
    <property type="entry name" value="AhpD_core"/>
</dbReference>
<dbReference type="GO" id="GO:0051920">
    <property type="term" value="F:peroxiredoxin activity"/>
    <property type="evidence" value="ECO:0007669"/>
    <property type="project" value="InterPro"/>
</dbReference>
<comment type="caution">
    <text evidence="2">The sequence shown here is derived from an EMBL/GenBank/DDBJ whole genome shotgun (WGS) entry which is preliminary data.</text>
</comment>
<proteinExistence type="predicted"/>
<evidence type="ECO:0000313" key="3">
    <source>
        <dbReference type="Proteomes" id="UP000030060"/>
    </source>
</evidence>
<dbReference type="EMBL" id="ASGY01000220">
    <property type="protein sequence ID" value="KGE64655.1"/>
    <property type="molecule type" value="Genomic_DNA"/>
</dbReference>
<dbReference type="SUPFAM" id="SSF69118">
    <property type="entry name" value="AhpD-like"/>
    <property type="match status" value="1"/>
</dbReference>